<reference evidence="1 2" key="1">
    <citation type="submission" date="2018-06" db="EMBL/GenBank/DDBJ databases">
        <title>Comparative genomics reveals the genomic features of Rhizophagus irregularis, R. cerebriforme, R. diaphanum and Gigaspora rosea, and their symbiotic lifestyle signature.</title>
        <authorList>
            <person name="Morin E."/>
            <person name="San Clemente H."/>
            <person name="Chen E.C.H."/>
            <person name="De La Providencia I."/>
            <person name="Hainaut M."/>
            <person name="Kuo A."/>
            <person name="Kohler A."/>
            <person name="Murat C."/>
            <person name="Tang N."/>
            <person name="Roy S."/>
            <person name="Loubradou J."/>
            <person name="Henrissat B."/>
            <person name="Grigoriev I.V."/>
            <person name="Corradi N."/>
            <person name="Roux C."/>
            <person name="Martin F.M."/>
        </authorList>
    </citation>
    <scope>NUCLEOTIDE SEQUENCE [LARGE SCALE GENOMIC DNA]</scope>
    <source>
        <strain evidence="1 2">DAOM 227022</strain>
    </source>
</reference>
<keyword evidence="2" id="KW-1185">Reference proteome</keyword>
<proteinExistence type="predicted"/>
<protein>
    <submittedName>
        <fullName evidence="1">Uncharacterized protein</fullName>
    </submittedName>
</protein>
<dbReference type="Proteomes" id="UP000265703">
    <property type="component" value="Unassembled WGS sequence"/>
</dbReference>
<dbReference type="AlphaFoldDB" id="A0A397SS99"/>
<evidence type="ECO:0000313" key="2">
    <source>
        <dbReference type="Proteomes" id="UP000265703"/>
    </source>
</evidence>
<gene>
    <name evidence="1" type="ORF">C1645_827701</name>
</gene>
<name>A0A397SS99_9GLOM</name>
<sequence>MLCYFGNTLKINAKLLATWAEYIMNETATIEIAPTYLEFAAHHAAKKICIQPLASTSNFNNSLPSQLPIPNIKEFLEKMDKDEESSGNYIQFIDAFNKQKISVKHIKDLNEEEFQNKEEEILHEFQMIEDIQSNFHYDEFLHYQEL</sequence>
<accession>A0A397SS99</accession>
<dbReference type="EMBL" id="QKYT01000306">
    <property type="protein sequence ID" value="RIA87486.1"/>
    <property type="molecule type" value="Genomic_DNA"/>
</dbReference>
<evidence type="ECO:0000313" key="1">
    <source>
        <dbReference type="EMBL" id="RIA87486.1"/>
    </source>
</evidence>
<organism evidence="1 2">
    <name type="scientific">Glomus cerebriforme</name>
    <dbReference type="NCBI Taxonomy" id="658196"/>
    <lineage>
        <taxon>Eukaryota</taxon>
        <taxon>Fungi</taxon>
        <taxon>Fungi incertae sedis</taxon>
        <taxon>Mucoromycota</taxon>
        <taxon>Glomeromycotina</taxon>
        <taxon>Glomeromycetes</taxon>
        <taxon>Glomerales</taxon>
        <taxon>Glomeraceae</taxon>
        <taxon>Glomus</taxon>
    </lineage>
</organism>
<comment type="caution">
    <text evidence="1">The sequence shown here is derived from an EMBL/GenBank/DDBJ whole genome shotgun (WGS) entry which is preliminary data.</text>
</comment>